<feature type="domain" description="DAC" evidence="11">
    <location>
        <begin position="79"/>
        <end position="237"/>
    </location>
</feature>
<dbReference type="InterPro" id="IPR014046">
    <property type="entry name" value="C-di-AMP_synthase"/>
</dbReference>
<dbReference type="Pfam" id="PF02457">
    <property type="entry name" value="DAC"/>
    <property type="match status" value="1"/>
</dbReference>
<dbReference type="NCBIfam" id="TIGR00159">
    <property type="entry name" value="diadenylate cyclase CdaA"/>
    <property type="match status" value="1"/>
</dbReference>
<keyword evidence="8 10" id="KW-1133">Transmembrane helix</keyword>
<reference evidence="12 13" key="1">
    <citation type="submission" date="2021-06" db="EMBL/GenBank/DDBJ databases">
        <title>A haploid diamondback moth (Plutella xylostella L.) genome assembly resolves 31 chromosomes and identifies a diamide resistance mutation.</title>
        <authorList>
            <person name="Ward C.M."/>
            <person name="Perry K.D."/>
            <person name="Baker G."/>
            <person name="Powis K."/>
            <person name="Heckel D.G."/>
            <person name="Baxter S.W."/>
        </authorList>
    </citation>
    <scope>NUCLEOTIDE SEQUENCE [LARGE SCALE GENOMIC DNA]</scope>
    <source>
        <strain evidence="12 13">LV</strain>
        <tissue evidence="12">Single pupa</tissue>
    </source>
</reference>
<evidence type="ECO:0000313" key="12">
    <source>
        <dbReference type="EMBL" id="KAG7295293.1"/>
    </source>
</evidence>
<comment type="catalytic activity">
    <reaction evidence="1">
        <text>2 ATP = 3',3'-c-di-AMP + 2 diphosphate</text>
        <dbReference type="Rhea" id="RHEA:35655"/>
        <dbReference type="ChEBI" id="CHEBI:30616"/>
        <dbReference type="ChEBI" id="CHEBI:33019"/>
        <dbReference type="ChEBI" id="CHEBI:71500"/>
        <dbReference type="EC" id="2.7.7.85"/>
    </reaction>
</comment>
<gene>
    <name evidence="12" type="ORF">JYU34_022298</name>
</gene>
<keyword evidence="3" id="KW-0808">Transferase</keyword>
<dbReference type="SUPFAM" id="SSF143597">
    <property type="entry name" value="YojJ-like"/>
    <property type="match status" value="1"/>
</dbReference>
<sequence length="274" mass="30492">MKMDTRSTAINIVDLSCLTVLIVVILLRNRGTKTIQIIKGVFIICLVKILSSLLGLKIITALIEDLTSNLNIVLLIIFQLEIRKGLELIGRGNFCSKMRLTGNETDYILAYDKALQYMAKRKIGALITIERQTNLDEFIETGLRLKADLTAELLINIFIPNTPLHDGAVIIRNGKIEVTCAYLPLSTSDSLSKEFGTRHRAALGISEASDAITLVISEETGDVSLACDGRLLNNLTREQYLSFLTEKLAGEKVRGKNFLKFRNLFRKEHGIVAL</sequence>
<dbReference type="PROSITE" id="PS51794">
    <property type="entry name" value="DAC"/>
    <property type="match status" value="1"/>
</dbReference>
<dbReference type="HAMAP" id="MF_01499">
    <property type="entry name" value="DacA"/>
    <property type="match status" value="1"/>
</dbReference>
<proteinExistence type="inferred from homology"/>
<keyword evidence="4 10" id="KW-0812">Transmembrane</keyword>
<keyword evidence="6" id="KW-0547">Nucleotide-binding</keyword>
<dbReference type="PANTHER" id="PTHR34185:SF1">
    <property type="entry name" value="DIADENYLATE CYCLASE"/>
    <property type="match status" value="1"/>
</dbReference>
<name>A0ABQ7PR70_PLUXY</name>
<evidence type="ECO:0000256" key="2">
    <source>
        <dbReference type="ARBA" id="ARBA00022475"/>
    </source>
</evidence>
<organism evidence="12 13">
    <name type="scientific">Plutella xylostella</name>
    <name type="common">Diamondback moth</name>
    <name type="synonym">Plutella maculipennis</name>
    <dbReference type="NCBI Taxonomy" id="51655"/>
    <lineage>
        <taxon>Eukaryota</taxon>
        <taxon>Metazoa</taxon>
        <taxon>Ecdysozoa</taxon>
        <taxon>Arthropoda</taxon>
        <taxon>Hexapoda</taxon>
        <taxon>Insecta</taxon>
        <taxon>Pterygota</taxon>
        <taxon>Neoptera</taxon>
        <taxon>Endopterygota</taxon>
        <taxon>Lepidoptera</taxon>
        <taxon>Glossata</taxon>
        <taxon>Ditrysia</taxon>
        <taxon>Yponomeutoidea</taxon>
        <taxon>Plutellidae</taxon>
        <taxon>Plutella</taxon>
    </lineage>
</organism>
<dbReference type="Proteomes" id="UP000823941">
    <property type="component" value="Chromosome 31"/>
</dbReference>
<keyword evidence="13" id="KW-1185">Reference proteome</keyword>
<comment type="caution">
    <text evidence="12">The sequence shown here is derived from an EMBL/GenBank/DDBJ whole genome shotgun (WGS) entry which is preliminary data.</text>
</comment>
<feature type="transmembrane region" description="Helical" evidence="10">
    <location>
        <begin position="41"/>
        <end position="63"/>
    </location>
</feature>
<evidence type="ECO:0000256" key="8">
    <source>
        <dbReference type="ARBA" id="ARBA00022989"/>
    </source>
</evidence>
<keyword evidence="2" id="KW-1003">Cell membrane</keyword>
<dbReference type="InterPro" id="IPR003390">
    <property type="entry name" value="DNA_integrity_scan_DisA_N"/>
</dbReference>
<dbReference type="EMBL" id="JAHIBW010000031">
    <property type="protein sequence ID" value="KAG7295293.1"/>
    <property type="molecule type" value="Genomic_DNA"/>
</dbReference>
<evidence type="ECO:0000313" key="13">
    <source>
        <dbReference type="Proteomes" id="UP000823941"/>
    </source>
</evidence>
<evidence type="ECO:0000259" key="11">
    <source>
        <dbReference type="PROSITE" id="PS51794"/>
    </source>
</evidence>
<dbReference type="InterPro" id="IPR034701">
    <property type="entry name" value="CdaA"/>
</dbReference>
<dbReference type="InterPro" id="IPR036888">
    <property type="entry name" value="DNA_integrity_DisA_N_sf"/>
</dbReference>
<keyword evidence="5" id="KW-0548">Nucleotidyltransferase</keyword>
<keyword evidence="7" id="KW-0067">ATP-binding</keyword>
<evidence type="ECO:0000256" key="3">
    <source>
        <dbReference type="ARBA" id="ARBA00022679"/>
    </source>
</evidence>
<evidence type="ECO:0000256" key="4">
    <source>
        <dbReference type="ARBA" id="ARBA00022692"/>
    </source>
</evidence>
<keyword evidence="9 10" id="KW-0472">Membrane</keyword>
<feature type="transmembrane region" description="Helical" evidence="10">
    <location>
        <begin position="12"/>
        <end position="29"/>
    </location>
</feature>
<dbReference type="PANTHER" id="PTHR34185">
    <property type="entry name" value="DIADENYLATE CYCLASE"/>
    <property type="match status" value="1"/>
</dbReference>
<dbReference type="InterPro" id="IPR050338">
    <property type="entry name" value="DisA"/>
</dbReference>
<protein>
    <recommendedName>
        <fullName evidence="11">DAC domain-containing protein</fullName>
    </recommendedName>
</protein>
<evidence type="ECO:0000256" key="9">
    <source>
        <dbReference type="ARBA" id="ARBA00023136"/>
    </source>
</evidence>
<evidence type="ECO:0000256" key="5">
    <source>
        <dbReference type="ARBA" id="ARBA00022695"/>
    </source>
</evidence>
<dbReference type="Gene3D" id="3.40.1700.10">
    <property type="entry name" value="DNA integrity scanning protein, DisA, N-terminal domain"/>
    <property type="match status" value="1"/>
</dbReference>
<dbReference type="PIRSF" id="PIRSF004793">
    <property type="entry name" value="UCP004793"/>
    <property type="match status" value="1"/>
</dbReference>
<evidence type="ECO:0000256" key="1">
    <source>
        <dbReference type="ARBA" id="ARBA00000877"/>
    </source>
</evidence>
<evidence type="ECO:0000256" key="7">
    <source>
        <dbReference type="ARBA" id="ARBA00022840"/>
    </source>
</evidence>
<evidence type="ECO:0000256" key="6">
    <source>
        <dbReference type="ARBA" id="ARBA00022741"/>
    </source>
</evidence>
<accession>A0ABQ7PR70</accession>
<evidence type="ECO:0000256" key="10">
    <source>
        <dbReference type="SAM" id="Phobius"/>
    </source>
</evidence>